<comment type="caution">
    <text evidence="1">The sequence shown here is derived from an EMBL/GenBank/DDBJ whole genome shotgun (WGS) entry which is preliminary data.</text>
</comment>
<organism evidence="1 2">
    <name type="scientific">Hibiscus sabdariffa</name>
    <name type="common">roselle</name>
    <dbReference type="NCBI Taxonomy" id="183260"/>
    <lineage>
        <taxon>Eukaryota</taxon>
        <taxon>Viridiplantae</taxon>
        <taxon>Streptophyta</taxon>
        <taxon>Embryophyta</taxon>
        <taxon>Tracheophyta</taxon>
        <taxon>Spermatophyta</taxon>
        <taxon>Magnoliopsida</taxon>
        <taxon>eudicotyledons</taxon>
        <taxon>Gunneridae</taxon>
        <taxon>Pentapetalae</taxon>
        <taxon>rosids</taxon>
        <taxon>malvids</taxon>
        <taxon>Malvales</taxon>
        <taxon>Malvaceae</taxon>
        <taxon>Malvoideae</taxon>
        <taxon>Hibiscus</taxon>
    </lineage>
</organism>
<gene>
    <name evidence="1" type="ORF">V6N11_050972</name>
</gene>
<accession>A0ABR2R2G9</accession>
<dbReference type="InterPro" id="IPR044730">
    <property type="entry name" value="RNase_H-like_dom_plant"/>
</dbReference>
<reference evidence="1 2" key="1">
    <citation type="journal article" date="2024" name="G3 (Bethesda)">
        <title>Genome assembly of Hibiscus sabdariffa L. provides insights into metabolisms of medicinal natural products.</title>
        <authorList>
            <person name="Kim T."/>
        </authorList>
    </citation>
    <scope>NUCLEOTIDE SEQUENCE [LARGE SCALE GENOMIC DNA]</scope>
    <source>
        <strain evidence="1">TK-2024</strain>
        <tissue evidence="1">Old leaves</tissue>
    </source>
</reference>
<evidence type="ECO:0008006" key="3">
    <source>
        <dbReference type="Google" id="ProtNLM"/>
    </source>
</evidence>
<dbReference type="PANTHER" id="PTHR33033">
    <property type="entry name" value="POLYNUCLEOTIDYL TRANSFERASE, RIBONUCLEASE H-LIKE SUPERFAMILY PROTEIN-RELATED"/>
    <property type="match status" value="1"/>
</dbReference>
<evidence type="ECO:0000313" key="1">
    <source>
        <dbReference type="EMBL" id="KAK9007139.1"/>
    </source>
</evidence>
<dbReference type="CDD" id="cd06222">
    <property type="entry name" value="RNase_H_like"/>
    <property type="match status" value="1"/>
</dbReference>
<proteinExistence type="predicted"/>
<dbReference type="EMBL" id="JBBPBN010000027">
    <property type="protein sequence ID" value="KAK9007139.1"/>
    <property type="molecule type" value="Genomic_DNA"/>
</dbReference>
<dbReference type="SUPFAM" id="SSF53098">
    <property type="entry name" value="Ribonuclease H-like"/>
    <property type="match status" value="1"/>
</dbReference>
<evidence type="ECO:0000313" key="2">
    <source>
        <dbReference type="Proteomes" id="UP001396334"/>
    </source>
</evidence>
<protein>
    <recommendedName>
        <fullName evidence="3">RNase H type-1 domain-containing protein</fullName>
    </recommendedName>
</protein>
<dbReference type="InterPro" id="IPR012337">
    <property type="entry name" value="RNaseH-like_sf"/>
</dbReference>
<name>A0ABR2R2G9_9ROSI</name>
<keyword evidence="2" id="KW-1185">Reference proteome</keyword>
<dbReference type="PANTHER" id="PTHR33033:SF116">
    <property type="entry name" value="14.7 KDA RIBONUCLEASE H-LIKE PROTEIN"/>
    <property type="match status" value="1"/>
</dbReference>
<sequence length="316" mass="35664">MGLGEKWCRWVSYCISTARIVVLVNGSLIERFKISRGLFGGFKVGQGEYAMSVSHLQFVDDLIILFALPQSPVEFFSIWFENRSNNSEGWIWKCIPTATIWSICLFRNDMIFNGKKMDIVQLCFVIKTCIGWWVKARFPLIQLLLDELIANINTVDERIKFSPWHVKQLAWSPSPSGWLKFNVDGSMKADGSMGDIGGVLKDEYKHTLMTFSLNIGSGPAIMAGILALKFGFRPFLSSPWVDRFKLVIECDCRVAIEWVKSPSLAPDCFKVWVKYLHKALVEGGLCIKYILRQCNIEVDSLGKIGVVGSTLAPFVV</sequence>
<dbReference type="Proteomes" id="UP001396334">
    <property type="component" value="Unassembled WGS sequence"/>
</dbReference>